<dbReference type="EMBL" id="JAOWLA010000010">
    <property type="protein sequence ID" value="MCV2865345.1"/>
    <property type="molecule type" value="Genomic_DNA"/>
</dbReference>
<dbReference type="PRINTS" id="PR00112">
    <property type="entry name" value="ACYLPHPHTASE"/>
</dbReference>
<evidence type="ECO:0000259" key="6">
    <source>
        <dbReference type="PROSITE" id="PS51160"/>
    </source>
</evidence>
<comment type="similarity">
    <text evidence="1 5">Belongs to the acylphosphatase family.</text>
</comment>
<dbReference type="Proteomes" id="UP001652503">
    <property type="component" value="Unassembled WGS sequence"/>
</dbReference>
<accession>A0ABT2Z2T6</accession>
<dbReference type="PANTHER" id="PTHR47268">
    <property type="entry name" value="ACYLPHOSPHATASE"/>
    <property type="match status" value="1"/>
</dbReference>
<evidence type="ECO:0000256" key="3">
    <source>
        <dbReference type="ARBA" id="ARBA00047645"/>
    </source>
</evidence>
<dbReference type="RefSeq" id="WP_263721867.1">
    <property type="nucleotide sequence ID" value="NZ_JAOWLA010000010.1"/>
</dbReference>
<feature type="active site" evidence="4">
    <location>
        <position position="20"/>
    </location>
</feature>
<name>A0ABT2Z2T6_9RHOB</name>
<dbReference type="InterPro" id="IPR001792">
    <property type="entry name" value="Acylphosphatase-like_dom"/>
</dbReference>
<evidence type="ECO:0000256" key="5">
    <source>
        <dbReference type="RuleBase" id="RU004168"/>
    </source>
</evidence>
<dbReference type="PROSITE" id="PS51160">
    <property type="entry name" value="ACYLPHOSPHATASE_3"/>
    <property type="match status" value="1"/>
</dbReference>
<gene>
    <name evidence="7" type="ORF">OE647_11475</name>
</gene>
<dbReference type="InterPro" id="IPR036046">
    <property type="entry name" value="Acylphosphatase-like_dom_sf"/>
</dbReference>
<evidence type="ECO:0000256" key="1">
    <source>
        <dbReference type="ARBA" id="ARBA00005614"/>
    </source>
</evidence>
<evidence type="ECO:0000313" key="8">
    <source>
        <dbReference type="Proteomes" id="UP001652503"/>
    </source>
</evidence>
<dbReference type="SUPFAM" id="SSF54975">
    <property type="entry name" value="Acylphosphatase/BLUF domain-like"/>
    <property type="match status" value="1"/>
</dbReference>
<keyword evidence="4" id="KW-0378">Hydrolase</keyword>
<dbReference type="PANTHER" id="PTHR47268:SF4">
    <property type="entry name" value="ACYLPHOSPHATASE"/>
    <property type="match status" value="1"/>
</dbReference>
<dbReference type="InterPro" id="IPR020456">
    <property type="entry name" value="Acylphosphatase"/>
</dbReference>
<comment type="caution">
    <text evidence="7">The sequence shown here is derived from an EMBL/GenBank/DDBJ whole genome shotgun (WGS) entry which is preliminary data.</text>
</comment>
<dbReference type="InterPro" id="IPR017968">
    <property type="entry name" value="Acylphosphatase_CS"/>
</dbReference>
<dbReference type="Gene3D" id="3.30.70.100">
    <property type="match status" value="1"/>
</dbReference>
<proteinExistence type="inferred from homology"/>
<dbReference type="PROSITE" id="PS00151">
    <property type="entry name" value="ACYLPHOSPHATASE_2"/>
    <property type="match status" value="1"/>
</dbReference>
<keyword evidence="8" id="KW-1185">Reference proteome</keyword>
<reference evidence="7 8" key="1">
    <citation type="submission" date="2022-10" db="EMBL/GenBank/DDBJ databases">
        <title>Defluviimonas sp. nov., isolated from ocean surface water.</title>
        <authorList>
            <person name="He W."/>
            <person name="Wang L."/>
            <person name="Zhang D.-F."/>
        </authorList>
    </citation>
    <scope>NUCLEOTIDE SEQUENCE [LARGE SCALE GENOMIC DNA]</scope>
    <source>
        <strain evidence="7 8">WL0075</strain>
    </source>
</reference>
<organism evidence="7 8">
    <name type="scientific">Albidovulum sediminicola</name>
    <dbReference type="NCBI Taxonomy" id="2984331"/>
    <lineage>
        <taxon>Bacteria</taxon>
        <taxon>Pseudomonadati</taxon>
        <taxon>Pseudomonadota</taxon>
        <taxon>Alphaproteobacteria</taxon>
        <taxon>Rhodobacterales</taxon>
        <taxon>Paracoccaceae</taxon>
        <taxon>Albidovulum</taxon>
    </lineage>
</organism>
<evidence type="ECO:0000256" key="4">
    <source>
        <dbReference type="PROSITE-ProRule" id="PRU00520"/>
    </source>
</evidence>
<comment type="catalytic activity">
    <reaction evidence="3 4">
        <text>an acyl phosphate + H2O = a carboxylate + phosphate + H(+)</text>
        <dbReference type="Rhea" id="RHEA:14965"/>
        <dbReference type="ChEBI" id="CHEBI:15377"/>
        <dbReference type="ChEBI" id="CHEBI:15378"/>
        <dbReference type="ChEBI" id="CHEBI:29067"/>
        <dbReference type="ChEBI" id="CHEBI:43474"/>
        <dbReference type="ChEBI" id="CHEBI:59918"/>
        <dbReference type="EC" id="3.6.1.7"/>
    </reaction>
</comment>
<protein>
    <recommendedName>
        <fullName evidence="2 4">acylphosphatase</fullName>
        <ecNumber evidence="2 4">3.6.1.7</ecNumber>
    </recommendedName>
</protein>
<evidence type="ECO:0000313" key="7">
    <source>
        <dbReference type="EMBL" id="MCV2865345.1"/>
    </source>
</evidence>
<sequence>MKDIALNVRVTGRVQGVAYRAWTNAVAGAQGIRGWVRNREDGSVEALLAGPEDAVEAMVAAMSEGPGAARVTDVWTEPADPASAPPGFEIRH</sequence>
<dbReference type="Pfam" id="PF00708">
    <property type="entry name" value="Acylphosphatase"/>
    <property type="match status" value="1"/>
</dbReference>
<dbReference type="EC" id="3.6.1.7" evidence="2 4"/>
<dbReference type="NCBIfam" id="NF010996">
    <property type="entry name" value="PRK14421.1"/>
    <property type="match status" value="1"/>
</dbReference>
<feature type="active site" evidence="4">
    <location>
        <position position="38"/>
    </location>
</feature>
<evidence type="ECO:0000256" key="2">
    <source>
        <dbReference type="ARBA" id="ARBA00012150"/>
    </source>
</evidence>
<feature type="domain" description="Acylphosphatase-like" evidence="6">
    <location>
        <begin position="5"/>
        <end position="92"/>
    </location>
</feature>